<gene>
    <name evidence="1" type="ORF">DFQ15_101144</name>
</gene>
<dbReference type="Proteomes" id="UP000247540">
    <property type="component" value="Unassembled WGS sequence"/>
</dbReference>
<dbReference type="EMBL" id="QJTC01000001">
    <property type="protein sequence ID" value="PYE79824.1"/>
    <property type="molecule type" value="Genomic_DNA"/>
</dbReference>
<evidence type="ECO:0000313" key="2">
    <source>
        <dbReference type="Proteomes" id="UP000247540"/>
    </source>
</evidence>
<name>A0A318SKY6_9BURK</name>
<dbReference type="AlphaFoldDB" id="A0A318SKY6"/>
<evidence type="ECO:0000313" key="1">
    <source>
        <dbReference type="EMBL" id="PYE79824.1"/>
    </source>
</evidence>
<keyword evidence="2" id="KW-1185">Reference proteome</keyword>
<proteinExistence type="predicted"/>
<comment type="caution">
    <text evidence="1">The sequence shown here is derived from an EMBL/GenBank/DDBJ whole genome shotgun (WGS) entry which is preliminary data.</text>
</comment>
<protein>
    <submittedName>
        <fullName evidence="1">Uncharacterized protein</fullName>
    </submittedName>
</protein>
<organism evidence="1 2">
    <name type="scientific">Xylophilus ampelinus</name>
    <dbReference type="NCBI Taxonomy" id="54067"/>
    <lineage>
        <taxon>Bacteria</taxon>
        <taxon>Pseudomonadati</taxon>
        <taxon>Pseudomonadota</taxon>
        <taxon>Betaproteobacteria</taxon>
        <taxon>Burkholderiales</taxon>
        <taxon>Xylophilus</taxon>
    </lineage>
</organism>
<dbReference type="RefSeq" id="WP_110464116.1">
    <property type="nucleotide sequence ID" value="NZ_JAMOFZ010000002.1"/>
</dbReference>
<accession>A0A318SKY6</accession>
<reference evidence="1 2" key="1">
    <citation type="submission" date="2018-06" db="EMBL/GenBank/DDBJ databases">
        <title>Genomic Encyclopedia of Type Strains, Phase III (KMG-III): the genomes of soil and plant-associated and newly described type strains.</title>
        <authorList>
            <person name="Whitman W."/>
        </authorList>
    </citation>
    <scope>NUCLEOTIDE SEQUENCE [LARGE SCALE GENOMIC DNA]</scope>
    <source>
        <strain evidence="1 2">CECT 7646</strain>
    </source>
</reference>
<sequence>MIAQHPHFDAQALRLAAAAPGTLDDDLGPALDDEQRDLDALCERWVGWCRTRRLYGPAPLLGSVLGQLSGASSRPMKAGGPDAISSAELSAFHIAYTCQPTAIDKMVFDAYYVVRVKPIKRAADALGISRAHFYRVLEEFRKRVAAAARAIQADNMQQRDALPHR</sequence>
<dbReference type="OrthoDB" id="8912151at2"/>